<dbReference type="InterPro" id="IPR036097">
    <property type="entry name" value="HisK_dim/P_sf"/>
</dbReference>
<dbReference type="CDD" id="cd00082">
    <property type="entry name" value="HisKA"/>
    <property type="match status" value="1"/>
</dbReference>
<proteinExistence type="predicted"/>
<dbReference type="FunFam" id="1.10.287.130:FF:000001">
    <property type="entry name" value="Two-component sensor histidine kinase"/>
    <property type="match status" value="1"/>
</dbReference>
<keyword evidence="12" id="KW-1185">Reference proteome</keyword>
<evidence type="ECO:0000256" key="1">
    <source>
        <dbReference type="ARBA" id="ARBA00000085"/>
    </source>
</evidence>
<dbReference type="PANTHER" id="PTHR45453:SF3">
    <property type="entry name" value="HISTIDINE KINASE"/>
    <property type="match status" value="1"/>
</dbReference>
<feature type="domain" description="HAMP" evidence="10">
    <location>
        <begin position="293"/>
        <end position="345"/>
    </location>
</feature>
<dbReference type="PROSITE" id="PS50109">
    <property type="entry name" value="HIS_KIN"/>
    <property type="match status" value="1"/>
</dbReference>
<comment type="subcellular location">
    <subcellularLocation>
        <location evidence="2">Membrane</location>
    </subcellularLocation>
</comment>
<dbReference type="InterPro" id="IPR003594">
    <property type="entry name" value="HATPase_dom"/>
</dbReference>
<keyword evidence="5 11" id="KW-0808">Transferase</keyword>
<evidence type="ECO:0000256" key="3">
    <source>
        <dbReference type="ARBA" id="ARBA00012438"/>
    </source>
</evidence>
<dbReference type="PATRIC" id="fig|36849.3.peg.2669"/>
<dbReference type="GO" id="GO:0000155">
    <property type="term" value="F:phosphorelay sensor kinase activity"/>
    <property type="evidence" value="ECO:0007669"/>
    <property type="project" value="InterPro"/>
</dbReference>
<dbReference type="InterPro" id="IPR004358">
    <property type="entry name" value="Sig_transdc_His_kin-like_C"/>
</dbReference>
<dbReference type="PRINTS" id="PR00344">
    <property type="entry name" value="BCTRLSENSOR"/>
</dbReference>
<keyword evidence="6 11" id="KW-0418">Kinase</keyword>
<dbReference type="SUPFAM" id="SSF47384">
    <property type="entry name" value="Homodimeric domain of signal transducing histidine kinase"/>
    <property type="match status" value="1"/>
</dbReference>
<evidence type="ECO:0000259" key="10">
    <source>
        <dbReference type="PROSITE" id="PS50885"/>
    </source>
</evidence>
<evidence type="ECO:0000256" key="7">
    <source>
        <dbReference type="ARBA" id="ARBA00023012"/>
    </source>
</evidence>
<evidence type="ECO:0000256" key="6">
    <source>
        <dbReference type="ARBA" id="ARBA00022777"/>
    </source>
</evidence>
<keyword evidence="7" id="KW-0902">Two-component regulatory system</keyword>
<keyword evidence="8" id="KW-1133">Transmembrane helix</keyword>
<dbReference type="Pfam" id="PF00672">
    <property type="entry name" value="HAMP"/>
    <property type="match status" value="1"/>
</dbReference>
<comment type="caution">
    <text evidence="11">The sequence shown here is derived from an EMBL/GenBank/DDBJ whole genome shotgun (WGS) entry which is preliminary data.</text>
</comment>
<dbReference type="InterPro" id="IPR050351">
    <property type="entry name" value="BphY/WalK/GraS-like"/>
</dbReference>
<feature type="domain" description="Histidine kinase" evidence="9">
    <location>
        <begin position="367"/>
        <end position="578"/>
    </location>
</feature>
<dbReference type="CDD" id="cd00075">
    <property type="entry name" value="HATPase"/>
    <property type="match status" value="1"/>
</dbReference>
<dbReference type="InterPro" id="IPR005467">
    <property type="entry name" value="His_kinase_dom"/>
</dbReference>
<dbReference type="PANTHER" id="PTHR45453">
    <property type="entry name" value="PHOSPHATE REGULON SENSOR PROTEIN PHOR"/>
    <property type="match status" value="1"/>
</dbReference>
<feature type="transmembrane region" description="Helical" evidence="8">
    <location>
        <begin position="6"/>
        <end position="32"/>
    </location>
</feature>
<dbReference type="Pfam" id="PF00512">
    <property type="entry name" value="HisKA"/>
    <property type="match status" value="1"/>
</dbReference>
<evidence type="ECO:0000256" key="2">
    <source>
        <dbReference type="ARBA" id="ARBA00004370"/>
    </source>
</evidence>
<dbReference type="Proteomes" id="UP000050326">
    <property type="component" value="Unassembled WGS sequence"/>
</dbReference>
<dbReference type="GO" id="GO:0005886">
    <property type="term" value="C:plasma membrane"/>
    <property type="evidence" value="ECO:0007669"/>
    <property type="project" value="TreeGrafter"/>
</dbReference>
<keyword evidence="8" id="KW-0472">Membrane</keyword>
<dbReference type="AlphaFoldDB" id="A0A0P9AG39"/>
<sequence>MKKSIVFKWFVLTVLLFSAMFLFVGITQNYFFEKYYINRKTDALKIHMNEYLSLTAKKGTETASGELYKNNRIWIIKLDEYGRICDVENYYIEVKLENESQSDLRIPMYPFEGEFSSDTLSSLKVGDDVIIDTVNIADERIPYLIQTDLSGVVNLSIANKLHGPDADKAYSHLDTGLYKGTIMKTVFPEERTYIPFPYNERYFLEKVKEFQAALLANDAKLLEHTEELSATENFAEYKVIIEPVIENGAAGYIFAMTSLQPVDEAISVIRQFYPYYFGFTFLCIIFLAFIFMRWLAKPLLSINHITGKIASMDFSEKLPVRSEDEIGQLSQNINYLSSQMETYIDQLKQDLDKEKQLENTRKEFISGVSHELKTPLAVMKSCLSILKDGIAAEKKEHYFQAMEGEIQRMDLLVVNMLDLAKFESGTYKPEMAPFEIDKVIAEVCSSLDEQIHEKNLSLTLRLCSQTVIGHKGLISRVVTNFLSNAIRHTKNGHEIVVAVRCNEQTAEISVENQGNPISEEDAKKIWNQFYRVEERTSKAGTGLGLSISKEILELHHSIYGVENTKDGVRFFFSLPVQQP</sequence>
<dbReference type="InterPro" id="IPR003661">
    <property type="entry name" value="HisK_dim/P_dom"/>
</dbReference>
<evidence type="ECO:0000313" key="12">
    <source>
        <dbReference type="Proteomes" id="UP000050326"/>
    </source>
</evidence>
<reference evidence="11 12" key="1">
    <citation type="submission" date="2015-09" db="EMBL/GenBank/DDBJ databases">
        <title>Genome sequence of Oxobacter pfennigii DSM 3222.</title>
        <authorList>
            <person name="Poehlein A."/>
            <person name="Bengelsdorf F.R."/>
            <person name="Schiel-Bengelsdorf B."/>
            <person name="Duerre P."/>
            <person name="Daniel R."/>
        </authorList>
    </citation>
    <scope>NUCLEOTIDE SEQUENCE [LARGE SCALE GENOMIC DNA]</scope>
    <source>
        <strain evidence="11 12">DSM 3222</strain>
    </source>
</reference>
<dbReference type="Gene3D" id="6.10.340.10">
    <property type="match status" value="1"/>
</dbReference>
<dbReference type="Gene3D" id="3.30.565.10">
    <property type="entry name" value="Histidine kinase-like ATPase, C-terminal domain"/>
    <property type="match status" value="1"/>
</dbReference>
<organism evidence="11 12">
    <name type="scientific">Oxobacter pfennigii</name>
    <dbReference type="NCBI Taxonomy" id="36849"/>
    <lineage>
        <taxon>Bacteria</taxon>
        <taxon>Bacillati</taxon>
        <taxon>Bacillota</taxon>
        <taxon>Clostridia</taxon>
        <taxon>Eubacteriales</taxon>
        <taxon>Clostridiaceae</taxon>
        <taxon>Oxobacter</taxon>
    </lineage>
</organism>
<gene>
    <name evidence="11" type="primary">baeS_1</name>
    <name evidence="11" type="ORF">OXPF_25270</name>
</gene>
<dbReference type="SMART" id="SM00387">
    <property type="entry name" value="HATPase_c"/>
    <property type="match status" value="1"/>
</dbReference>
<evidence type="ECO:0000256" key="4">
    <source>
        <dbReference type="ARBA" id="ARBA00022553"/>
    </source>
</evidence>
<name>A0A0P9AG39_9CLOT</name>
<feature type="transmembrane region" description="Helical" evidence="8">
    <location>
        <begin position="275"/>
        <end position="296"/>
    </location>
</feature>
<evidence type="ECO:0000259" key="9">
    <source>
        <dbReference type="PROSITE" id="PS50109"/>
    </source>
</evidence>
<evidence type="ECO:0000256" key="5">
    <source>
        <dbReference type="ARBA" id="ARBA00022679"/>
    </source>
</evidence>
<dbReference type="GO" id="GO:0004721">
    <property type="term" value="F:phosphoprotein phosphatase activity"/>
    <property type="evidence" value="ECO:0007669"/>
    <property type="project" value="TreeGrafter"/>
</dbReference>
<dbReference type="Gene3D" id="1.10.287.130">
    <property type="match status" value="1"/>
</dbReference>
<evidence type="ECO:0000256" key="8">
    <source>
        <dbReference type="SAM" id="Phobius"/>
    </source>
</evidence>
<dbReference type="InterPro" id="IPR036890">
    <property type="entry name" value="HATPase_C_sf"/>
</dbReference>
<dbReference type="InterPro" id="IPR003660">
    <property type="entry name" value="HAMP_dom"/>
</dbReference>
<keyword evidence="8" id="KW-0812">Transmembrane</keyword>
<dbReference type="EMBL" id="LKET01000032">
    <property type="protein sequence ID" value="KPU44357.1"/>
    <property type="molecule type" value="Genomic_DNA"/>
</dbReference>
<dbReference type="OrthoDB" id="9762826at2"/>
<keyword evidence="4" id="KW-0597">Phosphoprotein</keyword>
<dbReference type="CDD" id="cd06225">
    <property type="entry name" value="HAMP"/>
    <property type="match status" value="1"/>
</dbReference>
<evidence type="ECO:0000313" key="11">
    <source>
        <dbReference type="EMBL" id="KPU44357.1"/>
    </source>
</evidence>
<dbReference type="EC" id="2.7.13.3" evidence="3"/>
<dbReference type="SMART" id="SM00388">
    <property type="entry name" value="HisKA"/>
    <property type="match status" value="1"/>
</dbReference>
<dbReference type="GO" id="GO:0016036">
    <property type="term" value="P:cellular response to phosphate starvation"/>
    <property type="evidence" value="ECO:0007669"/>
    <property type="project" value="TreeGrafter"/>
</dbReference>
<dbReference type="Pfam" id="PF02518">
    <property type="entry name" value="HATPase_c"/>
    <property type="match status" value="1"/>
</dbReference>
<dbReference type="SUPFAM" id="SSF55874">
    <property type="entry name" value="ATPase domain of HSP90 chaperone/DNA topoisomerase II/histidine kinase"/>
    <property type="match status" value="1"/>
</dbReference>
<comment type="catalytic activity">
    <reaction evidence="1">
        <text>ATP + protein L-histidine = ADP + protein N-phospho-L-histidine.</text>
        <dbReference type="EC" id="2.7.13.3"/>
    </reaction>
</comment>
<dbReference type="SUPFAM" id="SSF158472">
    <property type="entry name" value="HAMP domain-like"/>
    <property type="match status" value="1"/>
</dbReference>
<dbReference type="PROSITE" id="PS50885">
    <property type="entry name" value="HAMP"/>
    <property type="match status" value="1"/>
</dbReference>
<dbReference type="RefSeq" id="WP_054875536.1">
    <property type="nucleotide sequence ID" value="NZ_LKET01000032.1"/>
</dbReference>
<dbReference type="SMART" id="SM00304">
    <property type="entry name" value="HAMP"/>
    <property type="match status" value="1"/>
</dbReference>
<accession>A0A0P9AG39</accession>
<dbReference type="STRING" id="36849.OXPF_25270"/>
<protein>
    <recommendedName>
        <fullName evidence="3">histidine kinase</fullName>
        <ecNumber evidence="3">2.7.13.3</ecNumber>
    </recommendedName>
</protein>